<reference evidence="7 8" key="1">
    <citation type="submission" date="2017-08" db="EMBL/GenBank/DDBJ databases">
        <title>Draft Genome Sequence of Loktanella cinnabarina Strain XM1, Isolated from Coastal Surface Water.</title>
        <authorList>
            <person name="Ma R."/>
            <person name="Wang J."/>
            <person name="Wang Q."/>
            <person name="Ma Z."/>
            <person name="Li J."/>
            <person name="Chen L."/>
        </authorList>
    </citation>
    <scope>NUCLEOTIDE SEQUENCE [LARGE SCALE GENOMIC DNA]</scope>
    <source>
        <strain evidence="7 8">XM1</strain>
    </source>
</reference>
<evidence type="ECO:0000256" key="4">
    <source>
        <dbReference type="ARBA" id="ARBA00023163"/>
    </source>
</evidence>
<feature type="region of interest" description="Disordered" evidence="5">
    <location>
        <begin position="1"/>
        <end position="30"/>
    </location>
</feature>
<evidence type="ECO:0000256" key="1">
    <source>
        <dbReference type="ARBA" id="ARBA00009437"/>
    </source>
</evidence>
<keyword evidence="4" id="KW-0804">Transcription</keyword>
<evidence type="ECO:0000313" key="8">
    <source>
        <dbReference type="Proteomes" id="UP000221860"/>
    </source>
</evidence>
<dbReference type="SUPFAM" id="SSF53850">
    <property type="entry name" value="Periplasmic binding protein-like II"/>
    <property type="match status" value="1"/>
</dbReference>
<dbReference type="Gene3D" id="1.10.10.10">
    <property type="entry name" value="Winged helix-like DNA-binding domain superfamily/Winged helix DNA-binding domain"/>
    <property type="match status" value="1"/>
</dbReference>
<accession>A0A2G1ME74</accession>
<protein>
    <recommendedName>
        <fullName evidence="6">HTH lysR-type domain-containing protein</fullName>
    </recommendedName>
</protein>
<sequence length="363" mass="39317">MRRHSPAQRTPQGTTMAKTPTPPPIPDRPITRLTLRGLRAFIALEEARSVAGAAQKLGVSKSNVSQQITALEQNVGAKLFDRDGRPILLTPAGQVLSTHAHRIMSTVSAAEANLAEFNLRSLPVLNLGIIDDLDASLTPVLASSLQRQLPQCFISTFSGRSDQVTEKLLARDVDIAVTGILPTTMHRFTILPLLREQFVLISAKGQYDRKADWRETLTRLPLVQYSEAMPMGRLVSAHLKRVGFHAQRRFSFESTRSVIATVAQNGGWTLSTPLSLLDAGSLVSGIDIAPLPFASLARQIYMVTRSEELGNLPAQLASECRSLLHQTLVPDFGKAAPMLAGAIEIQGGDEDPFDPVGAPGQDP</sequence>
<keyword evidence="8" id="KW-1185">Reference proteome</keyword>
<dbReference type="EMBL" id="NQWH01000021">
    <property type="protein sequence ID" value="PHP27045.1"/>
    <property type="molecule type" value="Genomic_DNA"/>
</dbReference>
<evidence type="ECO:0000256" key="2">
    <source>
        <dbReference type="ARBA" id="ARBA00023015"/>
    </source>
</evidence>
<dbReference type="PANTHER" id="PTHR30126">
    <property type="entry name" value="HTH-TYPE TRANSCRIPTIONAL REGULATOR"/>
    <property type="match status" value="1"/>
</dbReference>
<dbReference type="GO" id="GO:0000976">
    <property type="term" value="F:transcription cis-regulatory region binding"/>
    <property type="evidence" value="ECO:0007669"/>
    <property type="project" value="TreeGrafter"/>
</dbReference>
<evidence type="ECO:0000256" key="5">
    <source>
        <dbReference type="SAM" id="MobiDB-lite"/>
    </source>
</evidence>
<dbReference type="Pfam" id="PF00126">
    <property type="entry name" value="HTH_1"/>
    <property type="match status" value="1"/>
</dbReference>
<evidence type="ECO:0000256" key="3">
    <source>
        <dbReference type="ARBA" id="ARBA00023125"/>
    </source>
</evidence>
<gene>
    <name evidence="7" type="ORF">CJ301_12955</name>
</gene>
<evidence type="ECO:0000313" key="7">
    <source>
        <dbReference type="EMBL" id="PHP27045.1"/>
    </source>
</evidence>
<dbReference type="InterPro" id="IPR036388">
    <property type="entry name" value="WH-like_DNA-bd_sf"/>
</dbReference>
<proteinExistence type="inferred from homology"/>
<dbReference type="Pfam" id="PF03466">
    <property type="entry name" value="LysR_substrate"/>
    <property type="match status" value="1"/>
</dbReference>
<dbReference type="Gene3D" id="3.40.190.290">
    <property type="match status" value="1"/>
</dbReference>
<dbReference type="OrthoDB" id="7776850at2"/>
<dbReference type="PROSITE" id="PS50931">
    <property type="entry name" value="HTH_LYSR"/>
    <property type="match status" value="1"/>
</dbReference>
<keyword evidence="3" id="KW-0238">DNA-binding</keyword>
<dbReference type="Proteomes" id="UP000221860">
    <property type="component" value="Unassembled WGS sequence"/>
</dbReference>
<dbReference type="AlphaFoldDB" id="A0A2G1ME74"/>
<dbReference type="SUPFAM" id="SSF46785">
    <property type="entry name" value="Winged helix' DNA-binding domain"/>
    <property type="match status" value="1"/>
</dbReference>
<keyword evidence="2" id="KW-0805">Transcription regulation</keyword>
<comment type="caution">
    <text evidence="7">The sequence shown here is derived from an EMBL/GenBank/DDBJ whole genome shotgun (WGS) entry which is preliminary data.</text>
</comment>
<comment type="similarity">
    <text evidence="1">Belongs to the LysR transcriptional regulatory family.</text>
</comment>
<dbReference type="CDD" id="cd05466">
    <property type="entry name" value="PBP2_LTTR_substrate"/>
    <property type="match status" value="1"/>
</dbReference>
<dbReference type="InterPro" id="IPR036390">
    <property type="entry name" value="WH_DNA-bd_sf"/>
</dbReference>
<feature type="domain" description="HTH lysR-type" evidence="6">
    <location>
        <begin position="33"/>
        <end position="90"/>
    </location>
</feature>
<dbReference type="InterPro" id="IPR005119">
    <property type="entry name" value="LysR_subst-bd"/>
</dbReference>
<dbReference type="GO" id="GO:0003700">
    <property type="term" value="F:DNA-binding transcription factor activity"/>
    <property type="evidence" value="ECO:0007669"/>
    <property type="project" value="InterPro"/>
</dbReference>
<dbReference type="PANTHER" id="PTHR30126:SF39">
    <property type="entry name" value="HTH-TYPE TRANSCRIPTIONAL REGULATOR CYSL"/>
    <property type="match status" value="1"/>
</dbReference>
<dbReference type="FunFam" id="1.10.10.10:FF:000001">
    <property type="entry name" value="LysR family transcriptional regulator"/>
    <property type="match status" value="1"/>
</dbReference>
<dbReference type="InterPro" id="IPR000847">
    <property type="entry name" value="LysR_HTH_N"/>
</dbReference>
<organism evidence="7 8">
    <name type="scientific">Limimaricola cinnabarinus</name>
    <dbReference type="NCBI Taxonomy" id="1125964"/>
    <lineage>
        <taxon>Bacteria</taxon>
        <taxon>Pseudomonadati</taxon>
        <taxon>Pseudomonadota</taxon>
        <taxon>Alphaproteobacteria</taxon>
        <taxon>Rhodobacterales</taxon>
        <taxon>Paracoccaceae</taxon>
        <taxon>Limimaricola</taxon>
    </lineage>
</organism>
<name>A0A2G1ME74_9RHOB</name>
<evidence type="ECO:0000259" key="6">
    <source>
        <dbReference type="PROSITE" id="PS50931"/>
    </source>
</evidence>